<proteinExistence type="predicted"/>
<evidence type="ECO:0000256" key="1">
    <source>
        <dbReference type="ARBA" id="ARBA00000085"/>
    </source>
</evidence>
<accession>A0ABS7D5D9</accession>
<dbReference type="Gene3D" id="3.30.450.40">
    <property type="match status" value="1"/>
</dbReference>
<dbReference type="CDD" id="cd17546">
    <property type="entry name" value="REC_hyHK_CKI1_RcsC-like"/>
    <property type="match status" value="1"/>
</dbReference>
<comment type="subcellular location">
    <subcellularLocation>
        <location evidence="2">Cell membrane</location>
        <topology evidence="2">Multi-pass membrane protein</topology>
    </subcellularLocation>
</comment>
<dbReference type="EC" id="2.7.13.3" evidence="3"/>
<dbReference type="SUPFAM" id="SSF52172">
    <property type="entry name" value="CheY-like"/>
    <property type="match status" value="3"/>
</dbReference>
<feature type="transmembrane region" description="Helical" evidence="14">
    <location>
        <begin position="185"/>
        <end position="206"/>
    </location>
</feature>
<dbReference type="InterPro" id="IPR036890">
    <property type="entry name" value="HATPase_C_sf"/>
</dbReference>
<dbReference type="Pfam" id="PF13185">
    <property type="entry name" value="GAF_2"/>
    <property type="match status" value="1"/>
</dbReference>
<dbReference type="RefSeq" id="WP_219872393.1">
    <property type="nucleotide sequence ID" value="NZ_JAHZIJ010000005.1"/>
</dbReference>
<evidence type="ECO:0000313" key="19">
    <source>
        <dbReference type="Proteomes" id="UP000812277"/>
    </source>
</evidence>
<feature type="domain" description="Response regulatory" evidence="16">
    <location>
        <begin position="847"/>
        <end position="960"/>
    </location>
</feature>
<evidence type="ECO:0000256" key="6">
    <source>
        <dbReference type="ARBA" id="ARBA00022679"/>
    </source>
</evidence>
<reference evidence="18 19" key="1">
    <citation type="submission" date="2021-07" db="EMBL/GenBank/DDBJ databases">
        <title>Paenibacillus radiodurans sp. nov., isolated from the southeastern edge of Tengger Desert.</title>
        <authorList>
            <person name="Zhang G."/>
        </authorList>
    </citation>
    <scope>NUCLEOTIDE SEQUENCE [LARGE SCALE GENOMIC DNA]</scope>
    <source>
        <strain evidence="18 19">DT7-4</strain>
    </source>
</reference>
<keyword evidence="7" id="KW-0547">Nucleotide-binding</keyword>
<comment type="caution">
    <text evidence="18">The sequence shown here is derived from an EMBL/GenBank/DDBJ whole genome shotgun (WGS) entry which is preliminary data.</text>
</comment>
<dbReference type="CDD" id="cd16922">
    <property type="entry name" value="HATPase_EvgS-ArcB-TorS-like"/>
    <property type="match status" value="1"/>
</dbReference>
<dbReference type="SMART" id="SM00388">
    <property type="entry name" value="HisKA"/>
    <property type="match status" value="1"/>
</dbReference>
<evidence type="ECO:0000256" key="2">
    <source>
        <dbReference type="ARBA" id="ARBA00004651"/>
    </source>
</evidence>
<evidence type="ECO:0000259" key="16">
    <source>
        <dbReference type="PROSITE" id="PS50110"/>
    </source>
</evidence>
<feature type="modified residue" description="4-aspartylphosphate" evidence="12">
    <location>
        <position position="1018"/>
    </location>
</feature>
<feature type="coiled-coil region" evidence="13">
    <location>
        <begin position="437"/>
        <end position="534"/>
    </location>
</feature>
<dbReference type="Gene3D" id="1.10.287.130">
    <property type="match status" value="1"/>
</dbReference>
<evidence type="ECO:0000313" key="18">
    <source>
        <dbReference type="EMBL" id="MBW7475162.1"/>
    </source>
</evidence>
<keyword evidence="11 14" id="KW-0472">Membrane</keyword>
<dbReference type="PROSITE" id="PS50109">
    <property type="entry name" value="HIS_KIN"/>
    <property type="match status" value="1"/>
</dbReference>
<keyword evidence="14" id="KW-0812">Transmembrane</keyword>
<dbReference type="InterPro" id="IPR003661">
    <property type="entry name" value="HisK_dim/P_dom"/>
</dbReference>
<dbReference type="PANTHER" id="PTHR45339:SF1">
    <property type="entry name" value="HYBRID SIGNAL TRANSDUCTION HISTIDINE KINASE J"/>
    <property type="match status" value="1"/>
</dbReference>
<evidence type="ECO:0000256" key="5">
    <source>
        <dbReference type="ARBA" id="ARBA00022553"/>
    </source>
</evidence>
<feature type="domain" description="Response regulatory" evidence="16">
    <location>
        <begin position="1115"/>
        <end position="1232"/>
    </location>
</feature>
<evidence type="ECO:0000256" key="13">
    <source>
        <dbReference type="SAM" id="Coils"/>
    </source>
</evidence>
<feature type="domain" description="Histidine kinase" evidence="15">
    <location>
        <begin position="548"/>
        <end position="779"/>
    </location>
</feature>
<feature type="modified residue" description="4-aspartylphosphate" evidence="12">
    <location>
        <position position="1165"/>
    </location>
</feature>
<evidence type="ECO:0000256" key="4">
    <source>
        <dbReference type="ARBA" id="ARBA00022475"/>
    </source>
</evidence>
<dbReference type="SUPFAM" id="SSF55781">
    <property type="entry name" value="GAF domain-like"/>
    <property type="match status" value="1"/>
</dbReference>
<evidence type="ECO:0000256" key="8">
    <source>
        <dbReference type="ARBA" id="ARBA00022777"/>
    </source>
</evidence>
<evidence type="ECO:0000256" key="11">
    <source>
        <dbReference type="ARBA" id="ARBA00023136"/>
    </source>
</evidence>
<keyword evidence="13" id="KW-0175">Coiled coil</keyword>
<dbReference type="InterPro" id="IPR047347">
    <property type="entry name" value="YvaQ-like_sensor"/>
</dbReference>
<dbReference type="SMART" id="SM00448">
    <property type="entry name" value="REC"/>
    <property type="match status" value="3"/>
</dbReference>
<feature type="domain" description="Response regulatory" evidence="16">
    <location>
        <begin position="969"/>
        <end position="1085"/>
    </location>
</feature>
<dbReference type="PROSITE" id="PS50885">
    <property type="entry name" value="HAMP"/>
    <property type="match status" value="1"/>
</dbReference>
<name>A0ABS7D5D9_9BACL</name>
<evidence type="ECO:0000256" key="10">
    <source>
        <dbReference type="ARBA" id="ARBA00023012"/>
    </source>
</evidence>
<dbReference type="InterPro" id="IPR011006">
    <property type="entry name" value="CheY-like_superfamily"/>
</dbReference>
<dbReference type="Pfam" id="PF12729">
    <property type="entry name" value="4HB_MCP_1"/>
    <property type="match status" value="1"/>
</dbReference>
<keyword evidence="14" id="KW-1133">Transmembrane helix</keyword>
<evidence type="ECO:0000256" key="7">
    <source>
        <dbReference type="ARBA" id="ARBA00022741"/>
    </source>
</evidence>
<dbReference type="InterPro" id="IPR024478">
    <property type="entry name" value="HlyB_4HB_MCP"/>
</dbReference>
<dbReference type="InterPro" id="IPR005467">
    <property type="entry name" value="His_kinase_dom"/>
</dbReference>
<dbReference type="InterPro" id="IPR004358">
    <property type="entry name" value="Sig_transdc_His_kin-like_C"/>
</dbReference>
<keyword evidence="10" id="KW-0902">Two-component regulatory system</keyword>
<dbReference type="CDD" id="cd19411">
    <property type="entry name" value="MCP2201-like_sensor"/>
    <property type="match status" value="1"/>
</dbReference>
<dbReference type="SUPFAM" id="SSF47384">
    <property type="entry name" value="Homodimeric domain of signal transducing histidine kinase"/>
    <property type="match status" value="1"/>
</dbReference>
<dbReference type="SUPFAM" id="SSF55874">
    <property type="entry name" value="ATPase domain of HSP90 chaperone/DNA topoisomerase II/histidine kinase"/>
    <property type="match status" value="1"/>
</dbReference>
<dbReference type="InterPro" id="IPR029016">
    <property type="entry name" value="GAF-like_dom_sf"/>
</dbReference>
<dbReference type="EMBL" id="JAHZIJ010000005">
    <property type="protein sequence ID" value="MBW7475162.1"/>
    <property type="molecule type" value="Genomic_DNA"/>
</dbReference>
<keyword evidence="8" id="KW-0418">Kinase</keyword>
<dbReference type="Pfam" id="PF00512">
    <property type="entry name" value="HisKA"/>
    <property type="match status" value="1"/>
</dbReference>
<dbReference type="InterPro" id="IPR003594">
    <property type="entry name" value="HATPase_dom"/>
</dbReference>
<dbReference type="SMART" id="SM00387">
    <property type="entry name" value="HATPase_c"/>
    <property type="match status" value="1"/>
</dbReference>
<keyword evidence="4" id="KW-1003">Cell membrane</keyword>
<protein>
    <recommendedName>
        <fullName evidence="3">histidine kinase</fullName>
        <ecNumber evidence="3">2.7.13.3</ecNumber>
    </recommendedName>
</protein>
<keyword evidence="19" id="KW-1185">Reference proteome</keyword>
<evidence type="ECO:0000259" key="15">
    <source>
        <dbReference type="PROSITE" id="PS50109"/>
    </source>
</evidence>
<feature type="domain" description="HAMP" evidence="17">
    <location>
        <begin position="207"/>
        <end position="261"/>
    </location>
</feature>
<feature type="modified residue" description="4-aspartylphosphate" evidence="12">
    <location>
        <position position="896"/>
    </location>
</feature>
<dbReference type="Gene3D" id="3.30.565.10">
    <property type="entry name" value="Histidine kinase-like ATPase, C-terminal domain"/>
    <property type="match status" value="1"/>
</dbReference>
<keyword evidence="9" id="KW-0067">ATP-binding</keyword>
<dbReference type="PRINTS" id="PR00344">
    <property type="entry name" value="BCTRLSENSOR"/>
</dbReference>
<dbReference type="Pfam" id="PF00072">
    <property type="entry name" value="Response_reg"/>
    <property type="match status" value="3"/>
</dbReference>
<sequence length="1234" mass="138014">MKIKTKLMISFFVMIFLLLAISVAGLNNFSLLGDKLDEVYDNRYQKLMLAFDIRGNVNNTAKGLANVLTVPTQEVLAKNEKLLTVDPQGANELMKRLNEISSSETEQAILRDLEQSMEQFTNYTNQVVQLVRDGKGSSAVNLREREGLRYQEETVALIDDLTYYHRQAMDTAVEEAVATNQNTRLLMIATTIIGLLIGLATMLWNLTGVTRGLNGLAALIDSFAKGTLDPTVRQRTATPDEFGAVATAFYSLADDLSHKTAIEQAYNKKIEDESWVKTNLAAMSLVLQSEQDLRFLSQTFIERLVPLVGASYAGLYVREGFGQDNRLKLQGSYALHDENLFEQSFAMGEGLVGQCARSREIIEITELPPSYVKVRSGIGEASPGMLLLLPVMYQDSQLAVIELAALEPFSATHRELLRELAENCGIILNNLFGRMRIETLLRESQALSEELQAQSEELISQQEELRSSNERLEEQTSTLKKSEELLQSQQEELEQSNEELLQKTHLLEQQMKKTEQKNEQIERTKAALEKQTVQLALSSKYKSEFLANMSHELRTPLNSLLILSQMLMDNKGGNMSGKQVEFATTIHSSGSDLLKLIDEILDLSKIGAGKMNLVTERVPLTELTNSLYNGFHPISQQKGLQFDTTIDEDVPAEMYTDSHRVKQVLKNLLSNAFKFTQSGSVHLHVRIEQPLEDNMAPADKGRMLAFEVRDTGIGIPEDKQEMIFEAFQQVDGTTSRIYGGTGLGLAISRELSALLGGTLAVKSTEGSGSVFTLYLPEFHVVESAAPIPVGVGGRSLAQNLSYGLEDAAIQAAPSLLAGDAAELHADMRQAAQVVEDDRDRIEPEDQVVLIVEDDMHFARVLLDITRSRGFKGIVALQGDDGLAFARTYKPDAILLDIMLPVMDGWSVLHHLKHDADTRHIPVHVISVMEDVQQGLAMGAIAYLKKPATKERLDQLFMQIESFLNRDLKHLLVVEDDAVLRTSIVELVGHDDVAISAVSTGREAMSLLDTQHFDCMILDLGLPDINGFELLDSIRQNEKLRDLPIIIYTGRELDKKEELQLRKYAETIIIKDVKSPERLLDETTLFLHRVVAELPEEKRNVLRKLHSVEAIFEGKAILIVDDDIRNVFALSSALEGYNMNIHFAENGLEALDMLEKHPDIQLILMDMMMPEMDGYETMSRVRMMPAFERLPIIAITAKAMKEDRDKCIEAGASDYIAKPVNIDQLLSLMRVWLYK</sequence>
<evidence type="ECO:0000256" key="3">
    <source>
        <dbReference type="ARBA" id="ARBA00012438"/>
    </source>
</evidence>
<dbReference type="Gene3D" id="3.40.50.2300">
    <property type="match status" value="3"/>
</dbReference>
<keyword evidence="5 12" id="KW-0597">Phosphoprotein</keyword>
<organism evidence="18 19">
    <name type="scientific">Paenibacillus oenotherae</name>
    <dbReference type="NCBI Taxonomy" id="1435645"/>
    <lineage>
        <taxon>Bacteria</taxon>
        <taxon>Bacillati</taxon>
        <taxon>Bacillota</taxon>
        <taxon>Bacilli</taxon>
        <taxon>Bacillales</taxon>
        <taxon>Paenibacillaceae</taxon>
        <taxon>Paenibacillus</taxon>
    </lineage>
</organism>
<keyword evidence="6" id="KW-0808">Transferase</keyword>
<dbReference type="Gene3D" id="6.10.340.10">
    <property type="match status" value="1"/>
</dbReference>
<dbReference type="InterPro" id="IPR036097">
    <property type="entry name" value="HisK_dim/P_sf"/>
</dbReference>
<dbReference type="InterPro" id="IPR003660">
    <property type="entry name" value="HAMP_dom"/>
</dbReference>
<comment type="catalytic activity">
    <reaction evidence="1">
        <text>ATP + protein L-histidine = ADP + protein N-phospho-L-histidine.</text>
        <dbReference type="EC" id="2.7.13.3"/>
    </reaction>
</comment>
<evidence type="ECO:0000256" key="14">
    <source>
        <dbReference type="SAM" id="Phobius"/>
    </source>
</evidence>
<dbReference type="InterPro" id="IPR001789">
    <property type="entry name" value="Sig_transdc_resp-reg_receiver"/>
</dbReference>
<dbReference type="InterPro" id="IPR003018">
    <property type="entry name" value="GAF"/>
</dbReference>
<evidence type="ECO:0000256" key="12">
    <source>
        <dbReference type="PROSITE-ProRule" id="PRU00169"/>
    </source>
</evidence>
<dbReference type="PROSITE" id="PS50110">
    <property type="entry name" value="RESPONSE_REGULATORY"/>
    <property type="match status" value="3"/>
</dbReference>
<dbReference type="Proteomes" id="UP000812277">
    <property type="component" value="Unassembled WGS sequence"/>
</dbReference>
<dbReference type="CDD" id="cd00082">
    <property type="entry name" value="HisKA"/>
    <property type="match status" value="1"/>
</dbReference>
<dbReference type="PANTHER" id="PTHR45339">
    <property type="entry name" value="HYBRID SIGNAL TRANSDUCTION HISTIDINE KINASE J"/>
    <property type="match status" value="1"/>
</dbReference>
<dbReference type="Pfam" id="PF02518">
    <property type="entry name" value="HATPase_c"/>
    <property type="match status" value="1"/>
</dbReference>
<gene>
    <name evidence="18" type="ORF">K0T92_10420</name>
</gene>
<evidence type="ECO:0000256" key="9">
    <source>
        <dbReference type="ARBA" id="ARBA00022840"/>
    </source>
</evidence>
<evidence type="ECO:0000259" key="17">
    <source>
        <dbReference type="PROSITE" id="PS50885"/>
    </source>
</evidence>